<dbReference type="PANTHER" id="PTHR24289">
    <property type="entry name" value="STEROID 17-ALPHA-HYDROXYLASE/17,20 LYASE"/>
    <property type="match status" value="1"/>
</dbReference>
<keyword evidence="10 15" id="KW-0560">Oxidoreductase</keyword>
<keyword evidence="11 14" id="KW-0408">Iron</keyword>
<comment type="cofactor">
    <cofactor evidence="1 14">
        <name>heme</name>
        <dbReference type="ChEBI" id="CHEBI:30413"/>
    </cofactor>
</comment>
<dbReference type="InterPro" id="IPR002401">
    <property type="entry name" value="Cyt_P450_E_grp-I"/>
</dbReference>
<sequence length="519" mass="58739">MAQQFLTSLLPENFLVVYIVTFVTAVCVGMFFLSSPRGNRKILPPGPWSLPVVGNIFLFGASPHKNVTNLSKHYGKVFSMKLGSRDVVILNSVDVVKEALVKRASDFSGRPPLHTFLVSSNGGRNVAFTDFGSKYTNNRRAMDQALQALTSDSEAFSEIAQLEGESLVQSLLSSQKEKFNPARHLLSVSASIMLRMFFGAQLRKKHLREACELMSRSTDFIEGSAVGNTVDFMPWVKTVFHKQVLKVDETVRSLVKFVKTMYTARLQEEMTNMGEKSDNDTIVSDYLTKLVHDRKNKLDELPEHDMEQALIGEFDDDNIVHLMADSFGGGYEKLSTALRWCIAYLVAYPDAQEQLCREIKHVKGSERISLNDKKRLPLLEATVMEVLRRSCFLPFALPHCTIRDTRVGGYKIPKDTVVFVNLWACCHDPEYFEEPFKFNPIRFMDKKQQKIKPHSCMVAFSEGDRKCPGEGFAKSALFILIGTLVQKLKLRNGTEEPMEEKFGLTLRPKNNTIYVETRS</sequence>
<evidence type="ECO:0000256" key="10">
    <source>
        <dbReference type="ARBA" id="ARBA00023002"/>
    </source>
</evidence>
<dbReference type="PRINTS" id="PR00385">
    <property type="entry name" value="P450"/>
</dbReference>
<dbReference type="InterPro" id="IPR017972">
    <property type="entry name" value="Cyt_P450_CS"/>
</dbReference>
<evidence type="ECO:0000256" key="2">
    <source>
        <dbReference type="ARBA" id="ARBA00004174"/>
    </source>
</evidence>
<keyword evidence="16" id="KW-0812">Transmembrane</keyword>
<gene>
    <name evidence="18" type="primary">LOC116296132</name>
</gene>
<evidence type="ECO:0000256" key="3">
    <source>
        <dbReference type="ARBA" id="ARBA00004406"/>
    </source>
</evidence>
<dbReference type="Pfam" id="PF00067">
    <property type="entry name" value="p450"/>
    <property type="match status" value="1"/>
</dbReference>
<evidence type="ECO:0000256" key="14">
    <source>
        <dbReference type="PIRSR" id="PIRSR602401-1"/>
    </source>
</evidence>
<evidence type="ECO:0000256" key="5">
    <source>
        <dbReference type="ARBA" id="ARBA00012109"/>
    </source>
</evidence>
<keyword evidence="13 16" id="KW-0472">Membrane</keyword>
<evidence type="ECO:0000256" key="16">
    <source>
        <dbReference type="SAM" id="Phobius"/>
    </source>
</evidence>
<dbReference type="GO" id="GO:0005789">
    <property type="term" value="C:endoplasmic reticulum membrane"/>
    <property type="evidence" value="ECO:0007669"/>
    <property type="project" value="UniProtKB-SubCell"/>
</dbReference>
<dbReference type="SUPFAM" id="SSF48264">
    <property type="entry name" value="Cytochrome P450"/>
    <property type="match status" value="1"/>
</dbReference>
<dbReference type="GeneID" id="116296132"/>
<dbReference type="KEGG" id="aten:116296132"/>
<dbReference type="GO" id="GO:0004508">
    <property type="term" value="F:steroid 17-alpha-monooxygenase activity"/>
    <property type="evidence" value="ECO:0007669"/>
    <property type="project" value="TreeGrafter"/>
</dbReference>
<keyword evidence="9" id="KW-0492">Microsome</keyword>
<organism evidence="17 18">
    <name type="scientific">Actinia tenebrosa</name>
    <name type="common">Australian red waratah sea anemone</name>
    <dbReference type="NCBI Taxonomy" id="6105"/>
    <lineage>
        <taxon>Eukaryota</taxon>
        <taxon>Metazoa</taxon>
        <taxon>Cnidaria</taxon>
        <taxon>Anthozoa</taxon>
        <taxon>Hexacorallia</taxon>
        <taxon>Actiniaria</taxon>
        <taxon>Actiniidae</taxon>
        <taxon>Actinia</taxon>
    </lineage>
</organism>
<feature type="transmembrane region" description="Helical" evidence="16">
    <location>
        <begin position="15"/>
        <end position="33"/>
    </location>
</feature>
<dbReference type="OrthoDB" id="1055148at2759"/>
<protein>
    <recommendedName>
        <fullName evidence="5">unspecific monooxygenase</fullName>
        <ecNumber evidence="5">1.14.14.1</ecNumber>
    </recommendedName>
</protein>
<evidence type="ECO:0000256" key="8">
    <source>
        <dbReference type="ARBA" id="ARBA00022824"/>
    </source>
</evidence>
<keyword evidence="16" id="KW-1133">Transmembrane helix</keyword>
<evidence type="ECO:0000256" key="12">
    <source>
        <dbReference type="ARBA" id="ARBA00023033"/>
    </source>
</evidence>
<evidence type="ECO:0000256" key="7">
    <source>
        <dbReference type="ARBA" id="ARBA00022723"/>
    </source>
</evidence>
<evidence type="ECO:0000256" key="1">
    <source>
        <dbReference type="ARBA" id="ARBA00001971"/>
    </source>
</evidence>
<evidence type="ECO:0000256" key="11">
    <source>
        <dbReference type="ARBA" id="ARBA00023004"/>
    </source>
</evidence>
<dbReference type="InParanoid" id="A0A6P8I5B5"/>
<dbReference type="PROSITE" id="PS00086">
    <property type="entry name" value="CYTOCHROME_P450"/>
    <property type="match status" value="1"/>
</dbReference>
<dbReference type="FunFam" id="1.10.630.10:FF:000238">
    <property type="entry name" value="Cytochrome P450 2A6"/>
    <property type="match status" value="1"/>
</dbReference>
<evidence type="ECO:0000256" key="6">
    <source>
        <dbReference type="ARBA" id="ARBA00022617"/>
    </source>
</evidence>
<keyword evidence="6 14" id="KW-0349">Heme</keyword>
<feature type="binding site" description="axial binding residue" evidence="14">
    <location>
        <position position="467"/>
    </location>
    <ligand>
        <name>heme</name>
        <dbReference type="ChEBI" id="CHEBI:30413"/>
    </ligand>
    <ligandPart>
        <name>Fe</name>
        <dbReference type="ChEBI" id="CHEBI:18248"/>
    </ligandPart>
</feature>
<accession>A0A6P8I5B5</accession>
<dbReference type="PANTHER" id="PTHR24289:SF21">
    <property type="entry name" value="CYTOCHROME P450 1A"/>
    <property type="match status" value="1"/>
</dbReference>
<dbReference type="Gene3D" id="1.10.630.10">
    <property type="entry name" value="Cytochrome P450"/>
    <property type="match status" value="1"/>
</dbReference>
<dbReference type="AlphaFoldDB" id="A0A6P8I5B5"/>
<keyword evidence="17" id="KW-1185">Reference proteome</keyword>
<keyword evidence="8" id="KW-0256">Endoplasmic reticulum</keyword>
<evidence type="ECO:0000256" key="15">
    <source>
        <dbReference type="RuleBase" id="RU000461"/>
    </source>
</evidence>
<reference evidence="18" key="1">
    <citation type="submission" date="2025-08" db="UniProtKB">
        <authorList>
            <consortium name="RefSeq"/>
        </authorList>
    </citation>
    <scope>IDENTIFICATION</scope>
    <source>
        <tissue evidence="18">Tentacle</tissue>
    </source>
</reference>
<keyword evidence="7 14" id="KW-0479">Metal-binding</keyword>
<evidence type="ECO:0000256" key="9">
    <source>
        <dbReference type="ARBA" id="ARBA00022848"/>
    </source>
</evidence>
<proteinExistence type="inferred from homology"/>
<evidence type="ECO:0000313" key="17">
    <source>
        <dbReference type="Proteomes" id="UP000515163"/>
    </source>
</evidence>
<dbReference type="GO" id="GO:0020037">
    <property type="term" value="F:heme binding"/>
    <property type="evidence" value="ECO:0007669"/>
    <property type="project" value="InterPro"/>
</dbReference>
<dbReference type="EC" id="1.14.14.1" evidence="5"/>
<dbReference type="RefSeq" id="XP_031559950.1">
    <property type="nucleotide sequence ID" value="XM_031704090.1"/>
</dbReference>
<dbReference type="PRINTS" id="PR00463">
    <property type="entry name" value="EP450I"/>
</dbReference>
<evidence type="ECO:0000313" key="18">
    <source>
        <dbReference type="RefSeq" id="XP_031559950.1"/>
    </source>
</evidence>
<dbReference type="GO" id="GO:0042446">
    <property type="term" value="P:hormone biosynthetic process"/>
    <property type="evidence" value="ECO:0007669"/>
    <property type="project" value="TreeGrafter"/>
</dbReference>
<keyword evidence="12 15" id="KW-0503">Monooxygenase</keyword>
<evidence type="ECO:0000256" key="4">
    <source>
        <dbReference type="ARBA" id="ARBA00010617"/>
    </source>
</evidence>
<dbReference type="GO" id="GO:0005506">
    <property type="term" value="F:iron ion binding"/>
    <property type="evidence" value="ECO:0007669"/>
    <property type="project" value="InterPro"/>
</dbReference>
<evidence type="ECO:0000256" key="13">
    <source>
        <dbReference type="ARBA" id="ARBA00023136"/>
    </source>
</evidence>
<comment type="similarity">
    <text evidence="4 15">Belongs to the cytochrome P450 family.</text>
</comment>
<name>A0A6P8I5B5_ACTTE</name>
<comment type="subcellular location">
    <subcellularLocation>
        <location evidence="3">Endoplasmic reticulum membrane</location>
        <topology evidence="3">Peripheral membrane protein</topology>
    </subcellularLocation>
    <subcellularLocation>
        <location evidence="2">Microsome membrane</location>
        <topology evidence="2">Peripheral membrane protein</topology>
    </subcellularLocation>
</comment>
<dbReference type="GO" id="GO:0042448">
    <property type="term" value="P:progesterone metabolic process"/>
    <property type="evidence" value="ECO:0007669"/>
    <property type="project" value="TreeGrafter"/>
</dbReference>
<dbReference type="Proteomes" id="UP000515163">
    <property type="component" value="Unplaced"/>
</dbReference>
<dbReference type="InterPro" id="IPR001128">
    <property type="entry name" value="Cyt_P450"/>
</dbReference>
<dbReference type="InterPro" id="IPR036396">
    <property type="entry name" value="Cyt_P450_sf"/>
</dbReference>